<comment type="similarity">
    <text evidence="2">Belongs to the LarC family.</text>
</comment>
<keyword evidence="2" id="KW-0456">Lyase</keyword>
<comment type="function">
    <text evidence="2">Involved in the biosynthesis of a nickel-pincer cofactor ((SCS)Ni(II) pincer complex). Binds Ni(2+), and functions in nickel delivery to pyridinium-3,5-bisthiocarboxylic acid mononucleotide (P2TMN), to form the mature cofactor. Is thus probably required for the activation of nickel-pincer cofactor-dependent enzymes.</text>
</comment>
<dbReference type="InterPro" id="IPR002822">
    <property type="entry name" value="Ni_insertion"/>
</dbReference>
<dbReference type="RefSeq" id="WP_271714639.1">
    <property type="nucleotide sequence ID" value="NZ_AP024169.1"/>
</dbReference>
<dbReference type="AlphaFoldDB" id="A0A7R7EJ31"/>
<dbReference type="Gene3D" id="3.30.70.1380">
    <property type="entry name" value="Transcriptional regulatory protein pf0864 domain like"/>
    <property type="match status" value="1"/>
</dbReference>
<dbReference type="KEGG" id="ahb:bsdtb5_06520"/>
<keyword evidence="5" id="KW-1185">Reference proteome</keyword>
<reference evidence="4 5" key="1">
    <citation type="submission" date="2020-11" db="EMBL/GenBank/DDBJ databases">
        <title>Draft genome sequencing of a Lachnospiraceae strain isolated from anoxic soil subjected to BSD treatment.</title>
        <authorList>
            <person name="Uek A."/>
            <person name="Tonouchi A."/>
        </authorList>
    </citation>
    <scope>NUCLEOTIDE SEQUENCE [LARGE SCALE GENOMIC DNA]</scope>
    <source>
        <strain evidence="4 5">TB5</strain>
    </source>
</reference>
<gene>
    <name evidence="2" type="primary">larC</name>
    <name evidence="4" type="ORF">bsdtb5_06520</name>
</gene>
<evidence type="ECO:0000256" key="3">
    <source>
        <dbReference type="SAM" id="MobiDB-lite"/>
    </source>
</evidence>
<evidence type="ECO:0000313" key="5">
    <source>
        <dbReference type="Proteomes" id="UP000595897"/>
    </source>
</evidence>
<protein>
    <recommendedName>
        <fullName evidence="2">Pyridinium-3,5-bisthiocarboxylic acid mononucleotide nickel insertion protein</fullName>
        <shortName evidence="2">P2TMN nickel insertion protein</shortName>
        <ecNumber evidence="2">4.99.1.12</ecNumber>
    </recommendedName>
    <alternativeName>
        <fullName evidence="2">Nickel-pincer cofactor biosynthesis protein LarC</fullName>
    </alternativeName>
</protein>
<feature type="compositionally biased region" description="Basic and acidic residues" evidence="3">
    <location>
        <begin position="75"/>
        <end position="84"/>
    </location>
</feature>
<dbReference type="GO" id="GO:0051604">
    <property type="term" value="P:protein maturation"/>
    <property type="evidence" value="ECO:0007669"/>
    <property type="project" value="UniProtKB-UniRule"/>
</dbReference>
<sequence>MGKTLYLECNSGISGDMTVAALLDLGADQKVLFDTLNKLNLVGYQLHVGRTKKCGIDACDFDVILEENEDYNSPHIHESMDDSNHANQSIENSKHTHSIHEIEDSNHHHSNHSINDSDHMHEVHHMHFHEHRNIKDIYEIINRLDDENIKELSKKIFDIVAKAEAKAHGIPLEDVHFHEVGAIDSIVDIVATAICINNLGITEVIVSPLAEGSGTVKCQHGRMPVPVPAVVNIAMMNDLIIKTTNNQGEMITPTGAAIAAALRTRDSLPDQYRIKNIGIGAGKKDFESANILRAIIIEEIVDDKIVNNKTTQNATDQTFRIRQNENTSSNNSEEIIWKLESNIDDCTGEALGYTMEKLLEAGARDVYYTPIYMKKNRPAYLLSVLCKEKDCSKLEDVIFRHTTTIGIRRISYERTILDREIIAVKTPYGMVKAKLCKSGESTVCYPEYQSVREICEKENMEFQQVYTMIIHEYYLGLER</sequence>
<accession>A0A7R7EJ31</accession>
<dbReference type="GO" id="GO:0016151">
    <property type="term" value="F:nickel cation binding"/>
    <property type="evidence" value="ECO:0007669"/>
    <property type="project" value="UniProtKB-UniRule"/>
</dbReference>
<evidence type="ECO:0000256" key="2">
    <source>
        <dbReference type="HAMAP-Rule" id="MF_01074"/>
    </source>
</evidence>
<dbReference type="Pfam" id="PF01969">
    <property type="entry name" value="Ni_insertion"/>
    <property type="match status" value="1"/>
</dbReference>
<organism evidence="4 5">
    <name type="scientific">Anaeromicropila herbilytica</name>
    <dbReference type="NCBI Taxonomy" id="2785025"/>
    <lineage>
        <taxon>Bacteria</taxon>
        <taxon>Bacillati</taxon>
        <taxon>Bacillota</taxon>
        <taxon>Clostridia</taxon>
        <taxon>Lachnospirales</taxon>
        <taxon>Lachnospiraceae</taxon>
        <taxon>Anaeromicropila</taxon>
    </lineage>
</organism>
<name>A0A7R7EJ31_9FIRM</name>
<dbReference type="NCBIfam" id="TIGR00299">
    <property type="entry name" value="nickel pincer cofactor biosynthesis protein LarC"/>
    <property type="match status" value="1"/>
</dbReference>
<dbReference type="EMBL" id="AP024169">
    <property type="protein sequence ID" value="BCN29357.1"/>
    <property type="molecule type" value="Genomic_DNA"/>
</dbReference>
<evidence type="ECO:0000256" key="1">
    <source>
        <dbReference type="ARBA" id="ARBA00022596"/>
    </source>
</evidence>
<keyword evidence="1 2" id="KW-0533">Nickel</keyword>
<evidence type="ECO:0000313" key="4">
    <source>
        <dbReference type="EMBL" id="BCN29357.1"/>
    </source>
</evidence>
<comment type="catalytic activity">
    <reaction evidence="2">
        <text>Ni(II)-pyridinium-3,5-bisthiocarboxylate mononucleotide = pyridinium-3,5-bisthiocarboxylate mononucleotide + Ni(2+)</text>
        <dbReference type="Rhea" id="RHEA:54784"/>
        <dbReference type="ChEBI" id="CHEBI:49786"/>
        <dbReference type="ChEBI" id="CHEBI:137372"/>
        <dbReference type="ChEBI" id="CHEBI:137373"/>
        <dbReference type="EC" id="4.99.1.12"/>
    </reaction>
</comment>
<feature type="region of interest" description="Disordered" evidence="3">
    <location>
        <begin position="73"/>
        <end position="98"/>
    </location>
</feature>
<dbReference type="Proteomes" id="UP000595897">
    <property type="component" value="Chromosome"/>
</dbReference>
<proteinExistence type="inferred from homology"/>
<dbReference type="PANTHER" id="PTHR36566">
    <property type="entry name" value="NICKEL INSERTION PROTEIN-RELATED"/>
    <property type="match status" value="1"/>
</dbReference>
<dbReference type="PANTHER" id="PTHR36566:SF1">
    <property type="entry name" value="PYRIDINIUM-3,5-BISTHIOCARBOXYLIC ACID MONONUCLEOTIDE NICKEL INSERTION PROTEIN"/>
    <property type="match status" value="1"/>
</dbReference>
<dbReference type="GO" id="GO:0016829">
    <property type="term" value="F:lyase activity"/>
    <property type="evidence" value="ECO:0007669"/>
    <property type="project" value="UniProtKB-UniRule"/>
</dbReference>
<dbReference type="HAMAP" id="MF_01074">
    <property type="entry name" value="LarC"/>
    <property type="match status" value="1"/>
</dbReference>
<dbReference type="EC" id="4.99.1.12" evidence="2"/>